<feature type="non-terminal residue" evidence="1">
    <location>
        <position position="68"/>
    </location>
</feature>
<comment type="caution">
    <text evidence="1">The sequence shown here is derived from an EMBL/GenBank/DDBJ whole genome shotgun (WGS) entry which is preliminary data.</text>
</comment>
<dbReference type="EMBL" id="BARS01033545">
    <property type="protein sequence ID" value="GAG26775.1"/>
    <property type="molecule type" value="Genomic_DNA"/>
</dbReference>
<organism evidence="1">
    <name type="scientific">marine sediment metagenome</name>
    <dbReference type="NCBI Taxonomy" id="412755"/>
    <lineage>
        <taxon>unclassified sequences</taxon>
        <taxon>metagenomes</taxon>
        <taxon>ecological metagenomes</taxon>
    </lineage>
</organism>
<proteinExistence type="predicted"/>
<reference evidence="1" key="1">
    <citation type="journal article" date="2014" name="Front. Microbiol.">
        <title>High frequency of phylogenetically diverse reductive dehalogenase-homologous genes in deep subseafloor sedimentary metagenomes.</title>
        <authorList>
            <person name="Kawai M."/>
            <person name="Futagami T."/>
            <person name="Toyoda A."/>
            <person name="Takaki Y."/>
            <person name="Nishi S."/>
            <person name="Hori S."/>
            <person name="Arai W."/>
            <person name="Tsubouchi T."/>
            <person name="Morono Y."/>
            <person name="Uchiyama I."/>
            <person name="Ito T."/>
            <person name="Fujiyama A."/>
            <person name="Inagaki F."/>
            <person name="Takami H."/>
        </authorList>
    </citation>
    <scope>NUCLEOTIDE SEQUENCE</scope>
    <source>
        <strain evidence="1">Expedition CK06-06</strain>
    </source>
</reference>
<protein>
    <submittedName>
        <fullName evidence="1">Uncharacterized protein</fullName>
    </submittedName>
</protein>
<name>X0W845_9ZZZZ</name>
<evidence type="ECO:0000313" key="1">
    <source>
        <dbReference type="EMBL" id="GAG26775.1"/>
    </source>
</evidence>
<sequence>MAKEPGDIVEVDTLDVRPLQGMILKHFTARDIISRWDVLEAHARATSRTASGFIDTLLERMPFPIKAT</sequence>
<dbReference type="AlphaFoldDB" id="X0W845"/>
<gene>
    <name evidence="1" type="ORF">S01H1_51930</name>
</gene>
<accession>X0W845</accession>